<feature type="domain" description="Phosphogluconate dehydrogenase NAD-binding putative C-terminal" evidence="2">
    <location>
        <begin position="197"/>
        <end position="267"/>
    </location>
</feature>
<dbReference type="RefSeq" id="WP_313499560.1">
    <property type="nucleotide sequence ID" value="NZ_CP134879.1"/>
</dbReference>
<dbReference type="Gene3D" id="3.40.50.720">
    <property type="entry name" value="NAD(P)-binding Rossmann-like Domain"/>
    <property type="match status" value="1"/>
</dbReference>
<dbReference type="PANTHER" id="PTHR43580:SF2">
    <property type="entry name" value="CYTOKINE-LIKE NUCLEAR FACTOR N-PAC"/>
    <property type="match status" value="1"/>
</dbReference>
<protein>
    <submittedName>
        <fullName evidence="3">DUF1932 domain-containing protein</fullName>
    </submittedName>
</protein>
<dbReference type="PANTHER" id="PTHR43580">
    <property type="entry name" value="OXIDOREDUCTASE GLYR1-RELATED"/>
    <property type="match status" value="1"/>
</dbReference>
<organism evidence="3 4">
    <name type="scientific">Demequina capsici</name>
    <dbReference type="NCBI Taxonomy" id="3075620"/>
    <lineage>
        <taxon>Bacteria</taxon>
        <taxon>Bacillati</taxon>
        <taxon>Actinomycetota</taxon>
        <taxon>Actinomycetes</taxon>
        <taxon>Micrococcales</taxon>
        <taxon>Demequinaceae</taxon>
        <taxon>Demequina</taxon>
    </lineage>
</organism>
<dbReference type="InterPro" id="IPR036291">
    <property type="entry name" value="NAD(P)-bd_dom_sf"/>
</dbReference>
<dbReference type="InterPro" id="IPR013328">
    <property type="entry name" value="6PGD_dom2"/>
</dbReference>
<proteinExistence type="predicted"/>
<name>A0AA96F8Z7_9MICO</name>
<accession>A0AA96F8Z7</accession>
<reference evidence="3 4" key="1">
    <citation type="submission" date="2023-09" db="EMBL/GenBank/DDBJ databases">
        <title>Demequina sp. a novel bacteria isolated from Capsicum annuum.</title>
        <authorList>
            <person name="Humaira Z."/>
            <person name="Lee J."/>
            <person name="Cho D."/>
        </authorList>
    </citation>
    <scope>NUCLEOTIDE SEQUENCE [LARGE SCALE GENOMIC DNA]</scope>
    <source>
        <strain evidence="3 4">OYTSA14</strain>
    </source>
</reference>
<gene>
    <name evidence="3" type="ORF">RN606_02165</name>
</gene>
<dbReference type="Pfam" id="PF03446">
    <property type="entry name" value="NAD_binding_2"/>
    <property type="match status" value="1"/>
</dbReference>
<evidence type="ECO:0000259" key="1">
    <source>
        <dbReference type="Pfam" id="PF03446"/>
    </source>
</evidence>
<feature type="domain" description="6-phosphogluconate dehydrogenase NADP-binding" evidence="1">
    <location>
        <begin position="8"/>
        <end position="125"/>
    </location>
</feature>
<dbReference type="InterPro" id="IPR051265">
    <property type="entry name" value="HIBADH-related_NP60_sf"/>
</dbReference>
<dbReference type="AlphaFoldDB" id="A0AA96F8Z7"/>
<keyword evidence="4" id="KW-1185">Reference proteome</keyword>
<dbReference type="Gene3D" id="1.10.1040.10">
    <property type="entry name" value="N-(1-d-carboxylethyl)-l-norvaline Dehydrogenase, domain 2"/>
    <property type="match status" value="1"/>
</dbReference>
<dbReference type="SUPFAM" id="SSF51735">
    <property type="entry name" value="NAD(P)-binding Rossmann-fold domains"/>
    <property type="match status" value="1"/>
</dbReference>
<dbReference type="Proteomes" id="UP001304125">
    <property type="component" value="Chromosome"/>
</dbReference>
<dbReference type="EMBL" id="CP134879">
    <property type="protein sequence ID" value="WNM24977.1"/>
    <property type="molecule type" value="Genomic_DNA"/>
</dbReference>
<dbReference type="GO" id="GO:0050661">
    <property type="term" value="F:NADP binding"/>
    <property type="evidence" value="ECO:0007669"/>
    <property type="project" value="InterPro"/>
</dbReference>
<evidence type="ECO:0000313" key="3">
    <source>
        <dbReference type="EMBL" id="WNM24977.1"/>
    </source>
</evidence>
<dbReference type="InterPro" id="IPR015814">
    <property type="entry name" value="Pgluconate_DH_NAD-bd_C"/>
</dbReference>
<sequence>MSADSRRVALIGLGEVGRVFVEDLRTLGVSDLTAWDTAFVDPDSPASRNARELGVATASSSVDAVAGAGLVVSAVTASQSVLAARAAAEGIEQGAFLFDLNSSSPGHKQAARDAIEAAGGRYVEAALMSPIGPRRLASPFLLGGAHSTAFLGVASTYGMASATALGGEVGRAAATKLCRSVIVKGLESLLTESLLAARTLGVERDVLDSLPNILPPADWEAVAGYFMSRSVQHGRRRAEEMEEAAVTVAEAGVEPWMARATVERQRWASRFGSVLPQESAMDLVDAVLAAAREAEQADSPAGPGTRGTS</sequence>
<evidence type="ECO:0000259" key="2">
    <source>
        <dbReference type="Pfam" id="PF09130"/>
    </source>
</evidence>
<dbReference type="InterPro" id="IPR006115">
    <property type="entry name" value="6PGDH_NADP-bd"/>
</dbReference>
<dbReference type="InterPro" id="IPR008927">
    <property type="entry name" value="6-PGluconate_DH-like_C_sf"/>
</dbReference>
<evidence type="ECO:0000313" key="4">
    <source>
        <dbReference type="Proteomes" id="UP001304125"/>
    </source>
</evidence>
<dbReference type="Pfam" id="PF09130">
    <property type="entry name" value="DUF1932"/>
    <property type="match status" value="1"/>
</dbReference>
<dbReference type="SUPFAM" id="SSF48179">
    <property type="entry name" value="6-phosphogluconate dehydrogenase C-terminal domain-like"/>
    <property type="match status" value="1"/>
</dbReference>